<dbReference type="AlphaFoldDB" id="A0A6J7KSH2"/>
<evidence type="ECO:0000313" key="2">
    <source>
        <dbReference type="EMBL" id="CAB4958720.1"/>
    </source>
</evidence>
<dbReference type="EMBL" id="CAFBNE010000068">
    <property type="protein sequence ID" value="CAB4958720.1"/>
    <property type="molecule type" value="Genomic_DNA"/>
</dbReference>
<accession>A0A6J7KSH2</accession>
<sequence>MNSGISGTAAMTTTGMPAARSGATTDSTPSSHSVAAWVTDVAELPSSVAAVRQPHSGWT</sequence>
<gene>
    <name evidence="2" type="ORF">UFOPK3772_02052</name>
</gene>
<evidence type="ECO:0000256" key="1">
    <source>
        <dbReference type="SAM" id="MobiDB-lite"/>
    </source>
</evidence>
<feature type="compositionally biased region" description="Low complexity" evidence="1">
    <location>
        <begin position="7"/>
        <end position="19"/>
    </location>
</feature>
<name>A0A6J7KSH2_9ZZZZ</name>
<organism evidence="2">
    <name type="scientific">freshwater metagenome</name>
    <dbReference type="NCBI Taxonomy" id="449393"/>
    <lineage>
        <taxon>unclassified sequences</taxon>
        <taxon>metagenomes</taxon>
        <taxon>ecological metagenomes</taxon>
    </lineage>
</organism>
<proteinExistence type="predicted"/>
<reference evidence="2" key="1">
    <citation type="submission" date="2020-05" db="EMBL/GenBank/DDBJ databases">
        <authorList>
            <person name="Chiriac C."/>
            <person name="Salcher M."/>
            <person name="Ghai R."/>
            <person name="Kavagutti S V."/>
        </authorList>
    </citation>
    <scope>NUCLEOTIDE SEQUENCE</scope>
</reference>
<feature type="region of interest" description="Disordered" evidence="1">
    <location>
        <begin position="1"/>
        <end position="34"/>
    </location>
</feature>
<feature type="compositionally biased region" description="Polar residues" evidence="1">
    <location>
        <begin position="22"/>
        <end position="33"/>
    </location>
</feature>
<protein>
    <submittedName>
        <fullName evidence="2">Unannotated protein</fullName>
    </submittedName>
</protein>